<name>A0AC61DCI2_9FIRM</name>
<proteinExistence type="predicted"/>
<keyword evidence="2" id="KW-1185">Reference proteome</keyword>
<accession>A0AC61DCI2</accession>
<evidence type="ECO:0000313" key="1">
    <source>
        <dbReference type="EMBL" id="PHV70468.1"/>
    </source>
</evidence>
<comment type="caution">
    <text evidence="1">The sequence shown here is derived from an EMBL/GenBank/DDBJ whole genome shotgun (WGS) entry which is preliminary data.</text>
</comment>
<dbReference type="EMBL" id="PEDL01000010">
    <property type="protein sequence ID" value="PHV70468.1"/>
    <property type="molecule type" value="Genomic_DNA"/>
</dbReference>
<evidence type="ECO:0000313" key="2">
    <source>
        <dbReference type="Proteomes" id="UP000224460"/>
    </source>
</evidence>
<gene>
    <name evidence="1" type="ORF">CS063_10285</name>
</gene>
<dbReference type="Proteomes" id="UP000224460">
    <property type="component" value="Unassembled WGS sequence"/>
</dbReference>
<organism evidence="1 2">
    <name type="scientific">Sporanaerobium hydrogeniformans</name>
    <dbReference type="NCBI Taxonomy" id="3072179"/>
    <lineage>
        <taxon>Bacteria</taxon>
        <taxon>Bacillati</taxon>
        <taxon>Bacillota</taxon>
        <taxon>Clostridia</taxon>
        <taxon>Lachnospirales</taxon>
        <taxon>Lachnospiraceae</taxon>
        <taxon>Sporanaerobium</taxon>
    </lineage>
</organism>
<protein>
    <submittedName>
        <fullName evidence="1">Uncharacterized protein</fullName>
    </submittedName>
</protein>
<reference evidence="1" key="1">
    <citation type="submission" date="2017-10" db="EMBL/GenBank/DDBJ databases">
        <title>Genome sequence of cellulolytic Lachnospiraceae bacterium XHS1971 isolated from hotspring sediment.</title>
        <authorList>
            <person name="Vasudevan G."/>
            <person name="Joshi A.J."/>
            <person name="Hivarkar S."/>
            <person name="Lanjekar V.B."/>
            <person name="Dhakephalkar P.K."/>
            <person name="Dagar S."/>
        </authorList>
    </citation>
    <scope>NUCLEOTIDE SEQUENCE</scope>
    <source>
        <strain evidence="1">XHS1971</strain>
    </source>
</reference>
<sequence>MKAKYRWNEYTSETLLMLTILLLFVSTSFIVVKVGADVYKKIVQDMESHFERSTPLLYIATKIRQNDQVGKIELEQKEGQNVLVITEDLEGTRYETWIYNYEGALYEAFIEKGTTIKLSDGMRIMEIHDLKMQQLENQMLNIVVKDKESKELELSLCLKSKAKQ</sequence>